<dbReference type="Pfam" id="PF13489">
    <property type="entry name" value="Methyltransf_23"/>
    <property type="match status" value="1"/>
</dbReference>
<keyword evidence="1" id="KW-0489">Methyltransferase</keyword>
<dbReference type="GO" id="GO:0061542">
    <property type="term" value="F:3-demethylubiquinol 3-O-methyltransferase activity"/>
    <property type="evidence" value="ECO:0007669"/>
    <property type="project" value="UniProtKB-EC"/>
</dbReference>
<dbReference type="InterPro" id="IPR029063">
    <property type="entry name" value="SAM-dependent_MTases_sf"/>
</dbReference>
<keyword evidence="1" id="KW-0808">Transferase</keyword>
<proteinExistence type="predicted"/>
<dbReference type="GO" id="GO:0032259">
    <property type="term" value="P:methylation"/>
    <property type="evidence" value="ECO:0007669"/>
    <property type="project" value="UniProtKB-KW"/>
</dbReference>
<dbReference type="EC" id="2.1.1.222" evidence="1"/>
<name>A0ABV7Q4B4_9ACTN</name>
<evidence type="ECO:0000313" key="1">
    <source>
        <dbReference type="EMBL" id="MFC3494624.1"/>
    </source>
</evidence>
<protein>
    <submittedName>
        <fullName evidence="1">Class I SAM-dependent methyltransferase</fullName>
        <ecNumber evidence="1">2.1.1.222</ecNumber>
        <ecNumber evidence="1">2.1.1.64</ecNumber>
    </submittedName>
</protein>
<organism evidence="1 2">
    <name type="scientific">Glycomyces rhizosphaerae</name>
    <dbReference type="NCBI Taxonomy" id="2054422"/>
    <lineage>
        <taxon>Bacteria</taxon>
        <taxon>Bacillati</taxon>
        <taxon>Actinomycetota</taxon>
        <taxon>Actinomycetes</taxon>
        <taxon>Glycomycetales</taxon>
        <taxon>Glycomycetaceae</taxon>
        <taxon>Glycomyces</taxon>
    </lineage>
</organism>
<dbReference type="Proteomes" id="UP001595712">
    <property type="component" value="Unassembled WGS sequence"/>
</dbReference>
<dbReference type="GO" id="GO:0102208">
    <property type="term" value="F:2-polyprenyl-6-hydroxyphenol methylase activity"/>
    <property type="evidence" value="ECO:0007669"/>
    <property type="project" value="UniProtKB-EC"/>
</dbReference>
<reference evidence="2" key="1">
    <citation type="journal article" date="2019" name="Int. J. Syst. Evol. Microbiol.">
        <title>The Global Catalogue of Microorganisms (GCM) 10K type strain sequencing project: providing services to taxonomists for standard genome sequencing and annotation.</title>
        <authorList>
            <consortium name="The Broad Institute Genomics Platform"/>
            <consortium name="The Broad Institute Genome Sequencing Center for Infectious Disease"/>
            <person name="Wu L."/>
            <person name="Ma J."/>
        </authorList>
    </citation>
    <scope>NUCLEOTIDE SEQUENCE [LARGE SCALE GENOMIC DNA]</scope>
    <source>
        <strain evidence="2">CGMCC 4.7396</strain>
    </source>
</reference>
<keyword evidence="2" id="KW-1185">Reference proteome</keyword>
<dbReference type="SUPFAM" id="SSF53335">
    <property type="entry name" value="S-adenosyl-L-methionine-dependent methyltransferases"/>
    <property type="match status" value="1"/>
</dbReference>
<dbReference type="CDD" id="cd02440">
    <property type="entry name" value="AdoMet_MTases"/>
    <property type="match status" value="1"/>
</dbReference>
<evidence type="ECO:0000313" key="2">
    <source>
        <dbReference type="Proteomes" id="UP001595712"/>
    </source>
</evidence>
<dbReference type="Gene3D" id="3.40.50.150">
    <property type="entry name" value="Vaccinia Virus protein VP39"/>
    <property type="match status" value="1"/>
</dbReference>
<dbReference type="RefSeq" id="WP_387978537.1">
    <property type="nucleotide sequence ID" value="NZ_JBHRWO010000020.1"/>
</dbReference>
<dbReference type="EC" id="2.1.1.64" evidence="1"/>
<sequence>MDWVEDFYSRTGRWWAEAESGLGDRDRGRVERLHRVCGSEPRRVLELGCGYGTTAAAFADAGHQVVAVELTDRADQAKAHLERLGPERLQIVRGDFYTATFAGRFDTVTYWNGFGIGSDADQRRLLRRIAEEWLEPDGTALVDVYNPLVWASWDGEVELLQANPERGYHHELQQHLTFDPVTATAVDTWWDTAEPERRITQRLRCYTPADLRLLLEGTGLALAGVLVGGEPVDLAADHTGDAAWLRDHYEYLAVLEPTSEGARAQDARRYSEE</sequence>
<accession>A0ABV7Q4B4</accession>
<gene>
    <name evidence="1" type="ORF">ACFO8M_19240</name>
</gene>
<dbReference type="EMBL" id="JBHRWO010000020">
    <property type="protein sequence ID" value="MFC3494624.1"/>
    <property type="molecule type" value="Genomic_DNA"/>
</dbReference>
<comment type="caution">
    <text evidence="1">The sequence shown here is derived from an EMBL/GenBank/DDBJ whole genome shotgun (WGS) entry which is preliminary data.</text>
</comment>